<dbReference type="Pfam" id="PF20226">
    <property type="entry name" value="DUF6585"/>
    <property type="match status" value="1"/>
</dbReference>
<feature type="transmembrane region" description="Helical" evidence="1">
    <location>
        <begin position="12"/>
        <end position="29"/>
    </location>
</feature>
<feature type="transmembrane region" description="Helical" evidence="1">
    <location>
        <begin position="35"/>
        <end position="52"/>
    </location>
</feature>
<evidence type="ECO:0000256" key="1">
    <source>
        <dbReference type="SAM" id="Phobius"/>
    </source>
</evidence>
<organism evidence="2 3">
    <name type="scientific">Acinetobacter chinensis</name>
    <dbReference type="NCBI Taxonomy" id="2004650"/>
    <lineage>
        <taxon>Bacteria</taxon>
        <taxon>Pseudomonadati</taxon>
        <taxon>Pseudomonadota</taxon>
        <taxon>Gammaproteobacteria</taxon>
        <taxon>Moraxellales</taxon>
        <taxon>Moraxellaceae</taxon>
        <taxon>Acinetobacter</taxon>
    </lineage>
</organism>
<keyword evidence="1" id="KW-1133">Transmembrane helix</keyword>
<keyword evidence="1" id="KW-0472">Membrane</keyword>
<dbReference type="RefSeq" id="WP_317083793.1">
    <property type="nucleotide sequence ID" value="NZ_JASVDY010000003.1"/>
</dbReference>
<dbReference type="Proteomes" id="UP001278188">
    <property type="component" value="Unassembled WGS sequence"/>
</dbReference>
<keyword evidence="1" id="KW-0812">Transmembrane</keyword>
<evidence type="ECO:0008006" key="4">
    <source>
        <dbReference type="Google" id="ProtNLM"/>
    </source>
</evidence>
<evidence type="ECO:0000313" key="3">
    <source>
        <dbReference type="Proteomes" id="UP001278188"/>
    </source>
</evidence>
<dbReference type="InterPro" id="IPR046492">
    <property type="entry name" value="DUF6585"/>
</dbReference>
<dbReference type="EMBL" id="JASVDY010000003">
    <property type="protein sequence ID" value="MDV2469213.1"/>
    <property type="molecule type" value="Genomic_DNA"/>
</dbReference>
<gene>
    <name evidence="2" type="ORF">QR674_09450</name>
</gene>
<comment type="caution">
    <text evidence="2">The sequence shown here is derived from an EMBL/GenBank/DDBJ whole genome shotgun (WGS) entry which is preliminary data.</text>
</comment>
<accession>A0ABU3WFR4</accession>
<proteinExistence type="predicted"/>
<sequence length="222" mass="25669">MSRRMIAEYRQTYILRIMATAVLLFIAFLSSEVKFVVLICILFLIFVWIWGFKEKIVLYPNQLQKQSLSGTKTVPLNARTEYFYKFVQVQVQGINTGQHTYITVKNGDQLIKANSNIKDIDELREQLIQIEIQNLQPQIQQAMQEKSSLNFGVIKVSATGLAYRNKMLTYAEISDFGIENGFFFVQKQGVRGNFFKIAVSEIPNMTTFFALLDYYIQEKLVA</sequence>
<protein>
    <recommendedName>
        <fullName evidence="4">DUF2982 domain-containing protein</fullName>
    </recommendedName>
</protein>
<evidence type="ECO:0000313" key="2">
    <source>
        <dbReference type="EMBL" id="MDV2469213.1"/>
    </source>
</evidence>
<keyword evidence="3" id="KW-1185">Reference proteome</keyword>
<reference evidence="2 3" key="1">
    <citation type="submission" date="2023-06" db="EMBL/GenBank/DDBJ databases">
        <title>Genomic Analysis of Acinetobacter Strains Recovered from South Australian Aquatic Samples provides Insights into the Circulation of Antibiotic Resistance determinants in the Environment.</title>
        <authorList>
            <person name="Tobin L."/>
            <person name="Jarocki V.M."/>
            <person name="Kenyon J."/>
            <person name="Drigo B."/>
            <person name="Donner E."/>
            <person name="Djordjevic S.P."/>
            <person name="Hamidian M."/>
        </authorList>
    </citation>
    <scope>NUCLEOTIDE SEQUENCE [LARGE SCALE GENOMIC DNA]</scope>
    <source>
        <strain evidence="2 3">SAAc652</strain>
    </source>
</reference>
<name>A0ABU3WFR4_9GAMM</name>